<dbReference type="GO" id="GO:0140359">
    <property type="term" value="F:ABC-type transporter activity"/>
    <property type="evidence" value="ECO:0007669"/>
    <property type="project" value="InterPro"/>
</dbReference>
<reference evidence="12 13" key="1">
    <citation type="submission" date="2020-08" db="EMBL/GenBank/DDBJ databases">
        <title>Functional genomics of gut bacteria from endangered species of beetles.</title>
        <authorList>
            <person name="Carlos-Shanley C."/>
        </authorList>
    </citation>
    <scope>NUCLEOTIDE SEQUENCE [LARGE SCALE GENOMIC DNA]</scope>
    <source>
        <strain evidence="12 13">S00123</strain>
    </source>
</reference>
<keyword evidence="7 10" id="KW-1133">Transmembrane helix</keyword>
<evidence type="ECO:0000256" key="1">
    <source>
        <dbReference type="ARBA" id="ARBA00004651"/>
    </source>
</evidence>
<dbReference type="PANTHER" id="PTHR30413:SF10">
    <property type="entry name" value="CAPSULE POLYSACCHARIDE EXPORT INNER-MEMBRANE PROTEIN CTRC"/>
    <property type="match status" value="1"/>
</dbReference>
<sequence length="243" mass="27012">MREMTTRFGREGIGFLWLVGEPLLFCGGVILLWSLVKPTFSSDHGLRLAPFIMTGYMCLLLMRHLIGLLTPAVQSNVGLLYHRFVTPAHILLTRILLEIAGGTLSFAILYVVLGLLQQVQPPENYLLLYAGWGLVAFCATGLGLIMTGLVMRFEMVERVVGLVSYLLMPVSGAFFMVSWLPPTAQKVMMYIPFVHGTESIRAAIFGEFVETHYDFGYALLVGAIMNVIGLLMIYASLDRIEVE</sequence>
<evidence type="ECO:0000256" key="7">
    <source>
        <dbReference type="ARBA" id="ARBA00022989"/>
    </source>
</evidence>
<evidence type="ECO:0000259" key="11">
    <source>
        <dbReference type="Pfam" id="PF01061"/>
    </source>
</evidence>
<dbReference type="Proteomes" id="UP000539957">
    <property type="component" value="Unassembled WGS sequence"/>
</dbReference>
<dbReference type="PRINTS" id="PR00164">
    <property type="entry name" value="ABC2TRNSPORT"/>
</dbReference>
<dbReference type="Pfam" id="PF01061">
    <property type="entry name" value="ABC2_membrane"/>
    <property type="match status" value="1"/>
</dbReference>
<evidence type="ECO:0000313" key="13">
    <source>
        <dbReference type="Proteomes" id="UP000539957"/>
    </source>
</evidence>
<feature type="transmembrane region" description="Helical" evidence="10">
    <location>
        <begin position="48"/>
        <end position="70"/>
    </location>
</feature>
<comment type="caution">
    <text evidence="12">The sequence shown here is derived from an EMBL/GenBank/DDBJ whole genome shotgun (WGS) entry which is preliminary data.</text>
</comment>
<feature type="transmembrane region" description="Helical" evidence="10">
    <location>
        <begin position="91"/>
        <end position="113"/>
    </location>
</feature>
<feature type="transmembrane region" description="Helical" evidence="10">
    <location>
        <begin position="215"/>
        <end position="237"/>
    </location>
</feature>
<keyword evidence="8" id="KW-0625">Polysaccharide transport</keyword>
<name>A0A7W7IPL8_9CAUL</name>
<gene>
    <name evidence="12" type="ORF">HNP32_001920</name>
</gene>
<evidence type="ECO:0000256" key="10">
    <source>
        <dbReference type="SAM" id="Phobius"/>
    </source>
</evidence>
<dbReference type="GO" id="GO:0015920">
    <property type="term" value="P:lipopolysaccharide transport"/>
    <property type="evidence" value="ECO:0007669"/>
    <property type="project" value="TreeGrafter"/>
</dbReference>
<evidence type="ECO:0000256" key="4">
    <source>
        <dbReference type="ARBA" id="ARBA00022475"/>
    </source>
</evidence>
<evidence type="ECO:0000256" key="3">
    <source>
        <dbReference type="ARBA" id="ARBA00022448"/>
    </source>
</evidence>
<dbReference type="EMBL" id="JACHKY010000003">
    <property type="protein sequence ID" value="MBB4798176.1"/>
    <property type="molecule type" value="Genomic_DNA"/>
</dbReference>
<dbReference type="GO" id="GO:0015774">
    <property type="term" value="P:polysaccharide transport"/>
    <property type="evidence" value="ECO:0007669"/>
    <property type="project" value="UniProtKB-KW"/>
</dbReference>
<keyword evidence="3" id="KW-0813">Transport</keyword>
<keyword evidence="4" id="KW-1003">Cell membrane</keyword>
<feature type="transmembrane region" description="Helical" evidence="10">
    <location>
        <begin position="125"/>
        <end position="147"/>
    </location>
</feature>
<comment type="subcellular location">
    <subcellularLocation>
        <location evidence="1">Cell membrane</location>
        <topology evidence="1">Multi-pass membrane protein</topology>
    </subcellularLocation>
</comment>
<dbReference type="GO" id="GO:0043190">
    <property type="term" value="C:ATP-binding cassette (ABC) transporter complex"/>
    <property type="evidence" value="ECO:0007669"/>
    <property type="project" value="InterPro"/>
</dbReference>
<comment type="similarity">
    <text evidence="2">Belongs to the ABC-2 integral membrane protein family.</text>
</comment>
<evidence type="ECO:0000256" key="9">
    <source>
        <dbReference type="ARBA" id="ARBA00023136"/>
    </source>
</evidence>
<feature type="domain" description="ABC-2 type transporter transmembrane" evidence="11">
    <location>
        <begin position="2"/>
        <end position="205"/>
    </location>
</feature>
<accession>A0A7W7IPL8</accession>
<feature type="transmembrane region" description="Helical" evidence="10">
    <location>
        <begin position="12"/>
        <end position="36"/>
    </location>
</feature>
<evidence type="ECO:0000256" key="5">
    <source>
        <dbReference type="ARBA" id="ARBA00022597"/>
    </source>
</evidence>
<evidence type="ECO:0000256" key="2">
    <source>
        <dbReference type="ARBA" id="ARBA00007783"/>
    </source>
</evidence>
<evidence type="ECO:0000313" key="12">
    <source>
        <dbReference type="EMBL" id="MBB4798176.1"/>
    </source>
</evidence>
<keyword evidence="9 10" id="KW-0472">Membrane</keyword>
<keyword evidence="5" id="KW-0762">Sugar transport</keyword>
<dbReference type="PANTHER" id="PTHR30413">
    <property type="entry name" value="INNER MEMBRANE TRANSPORT PERMEASE"/>
    <property type="match status" value="1"/>
</dbReference>
<dbReference type="InterPro" id="IPR000412">
    <property type="entry name" value="ABC_2_transport"/>
</dbReference>
<organism evidence="12 13">
    <name type="scientific">Brevundimonas bullata</name>
    <dbReference type="NCBI Taxonomy" id="13160"/>
    <lineage>
        <taxon>Bacteria</taxon>
        <taxon>Pseudomonadati</taxon>
        <taxon>Pseudomonadota</taxon>
        <taxon>Alphaproteobacteria</taxon>
        <taxon>Caulobacterales</taxon>
        <taxon>Caulobacteraceae</taxon>
        <taxon>Brevundimonas</taxon>
    </lineage>
</organism>
<dbReference type="AlphaFoldDB" id="A0A7W7IPL8"/>
<keyword evidence="13" id="KW-1185">Reference proteome</keyword>
<dbReference type="InterPro" id="IPR013525">
    <property type="entry name" value="ABC2_TM"/>
</dbReference>
<evidence type="ECO:0000256" key="6">
    <source>
        <dbReference type="ARBA" id="ARBA00022692"/>
    </source>
</evidence>
<protein>
    <submittedName>
        <fullName evidence="12">Capsular polysaccharide transport system permease protein</fullName>
    </submittedName>
</protein>
<proteinExistence type="inferred from homology"/>
<evidence type="ECO:0000256" key="8">
    <source>
        <dbReference type="ARBA" id="ARBA00023047"/>
    </source>
</evidence>
<feature type="transmembrane region" description="Helical" evidence="10">
    <location>
        <begin position="159"/>
        <end position="180"/>
    </location>
</feature>
<keyword evidence="6 10" id="KW-0812">Transmembrane</keyword>